<dbReference type="EMBL" id="OY731400">
    <property type="protein sequence ID" value="CAJ1942341.1"/>
    <property type="molecule type" value="Genomic_DNA"/>
</dbReference>
<keyword evidence="4 9" id="KW-0812">Transmembrane</keyword>
<dbReference type="AlphaFoldDB" id="A0AA86SCH4"/>
<protein>
    <recommendedName>
        <fullName evidence="13">Oligopeptide transporter 7</fullName>
    </recommendedName>
</protein>
<evidence type="ECO:0000256" key="8">
    <source>
        <dbReference type="ARBA" id="ARBA00023136"/>
    </source>
</evidence>
<sequence length="460" mass="51311">MLTSISWLCWIFPTSVIAHQLGSGLHGLGVGAVGFDWSSICSYLGSPLASPWFATANVAYISTMFAVSYGIGFACLSATLVHVSLFHGSEILRLSKSAFQENKTDIHTKIMRKNYKQVPEWWFLLILVLNIMATIFICEYFNNELQLPWWGVMLACVVAISFTLPIGVIRATTNQVHIALKPHECAISWQLNYIQAPALNIITEYIIGYVYPGYPVANMLFKVYGNVSMKQAIFFLQDFKLGHYMKIPPREMFMAQVLGTLISAVVHLLTAWWLIDTVPNICQRELLPAGSPWTCPGDHVFYDASVIWGLVGPRRIFGDLGHYSAINWFFLAGAIGPFIVWLAQKAFPQKQWIRLITVPVLLGALSDMPPATAVNYTSWVLVGFVSGFVVYRYYRGWWSRHNYVLSGALDAGLALMGVLLYFCLGMQRISLNWWGSDADGCPLASCPTAPGVQSEGCPLY</sequence>
<evidence type="ECO:0008006" key="13">
    <source>
        <dbReference type="Google" id="ProtNLM"/>
    </source>
</evidence>
<evidence type="ECO:0000256" key="7">
    <source>
        <dbReference type="ARBA" id="ARBA00022989"/>
    </source>
</evidence>
<keyword evidence="12" id="KW-1185">Reference proteome</keyword>
<dbReference type="PANTHER" id="PTHR22601">
    <property type="entry name" value="ISP4 LIKE PROTEIN"/>
    <property type="match status" value="1"/>
</dbReference>
<feature type="transmembrane region" description="Helical" evidence="9">
    <location>
        <begin position="148"/>
        <end position="169"/>
    </location>
</feature>
<feature type="transmembrane region" description="Helical" evidence="9">
    <location>
        <begin position="58"/>
        <end position="86"/>
    </location>
</feature>
<feature type="transmembrane region" description="Helical" evidence="9">
    <location>
        <begin position="403"/>
        <end position="422"/>
    </location>
</feature>
<reference evidence="11" key="1">
    <citation type="submission" date="2023-10" db="EMBL/GenBank/DDBJ databases">
        <authorList>
            <person name="Domelevo Entfellner J.-B."/>
        </authorList>
    </citation>
    <scope>NUCLEOTIDE SEQUENCE</scope>
</reference>
<evidence type="ECO:0000256" key="4">
    <source>
        <dbReference type="ARBA" id="ARBA00022692"/>
    </source>
</evidence>
<evidence type="ECO:0000313" key="11">
    <source>
        <dbReference type="EMBL" id="CAJ1942341.1"/>
    </source>
</evidence>
<evidence type="ECO:0000256" key="5">
    <source>
        <dbReference type="ARBA" id="ARBA00022856"/>
    </source>
</evidence>
<dbReference type="GO" id="GO:0016020">
    <property type="term" value="C:membrane"/>
    <property type="evidence" value="ECO:0007669"/>
    <property type="project" value="UniProtKB-SubCell"/>
</dbReference>
<feature type="transmembrane region" description="Helical" evidence="9">
    <location>
        <begin position="121"/>
        <end position="142"/>
    </location>
</feature>
<accession>A0AA86SCH4</accession>
<dbReference type="Pfam" id="PF03169">
    <property type="entry name" value="OPT"/>
    <property type="match status" value="2"/>
</dbReference>
<dbReference type="Proteomes" id="UP001189624">
    <property type="component" value="Chromosome 3"/>
</dbReference>
<keyword evidence="7 9" id="KW-1133">Transmembrane helix</keyword>
<feature type="transmembrane region" description="Helical" evidence="9">
    <location>
        <begin position="376"/>
        <end position="394"/>
    </location>
</feature>
<keyword evidence="10" id="KW-0732">Signal</keyword>
<evidence type="ECO:0000256" key="6">
    <source>
        <dbReference type="ARBA" id="ARBA00022927"/>
    </source>
</evidence>
<dbReference type="GO" id="GO:0035673">
    <property type="term" value="F:oligopeptide transmembrane transporter activity"/>
    <property type="evidence" value="ECO:0007669"/>
    <property type="project" value="InterPro"/>
</dbReference>
<organism evidence="11 12">
    <name type="scientific">Sphenostylis stenocarpa</name>
    <dbReference type="NCBI Taxonomy" id="92480"/>
    <lineage>
        <taxon>Eukaryota</taxon>
        <taxon>Viridiplantae</taxon>
        <taxon>Streptophyta</taxon>
        <taxon>Embryophyta</taxon>
        <taxon>Tracheophyta</taxon>
        <taxon>Spermatophyta</taxon>
        <taxon>Magnoliopsida</taxon>
        <taxon>eudicotyledons</taxon>
        <taxon>Gunneridae</taxon>
        <taxon>Pentapetalae</taxon>
        <taxon>rosids</taxon>
        <taxon>fabids</taxon>
        <taxon>Fabales</taxon>
        <taxon>Fabaceae</taxon>
        <taxon>Papilionoideae</taxon>
        <taxon>50 kb inversion clade</taxon>
        <taxon>NPAAA clade</taxon>
        <taxon>indigoferoid/millettioid clade</taxon>
        <taxon>Phaseoleae</taxon>
        <taxon>Sphenostylis</taxon>
    </lineage>
</organism>
<proteinExistence type="inferred from homology"/>
<feature type="transmembrane region" description="Helical" evidence="9">
    <location>
        <begin position="325"/>
        <end position="343"/>
    </location>
</feature>
<evidence type="ECO:0000313" key="12">
    <source>
        <dbReference type="Proteomes" id="UP001189624"/>
    </source>
</evidence>
<comment type="subcellular location">
    <subcellularLocation>
        <location evidence="1">Membrane</location>
        <topology evidence="1">Multi-pass membrane protein</topology>
    </subcellularLocation>
</comment>
<evidence type="ECO:0000256" key="10">
    <source>
        <dbReference type="SAM" id="SignalP"/>
    </source>
</evidence>
<gene>
    <name evidence="11" type="ORF">AYBTSS11_LOCUS10788</name>
</gene>
<keyword evidence="3" id="KW-0813">Transport</keyword>
<dbReference type="InterPro" id="IPR004813">
    <property type="entry name" value="OPT"/>
</dbReference>
<name>A0AA86SCH4_9FABA</name>
<dbReference type="Gramene" id="rna-AYBTSS11_LOCUS10788">
    <property type="protein sequence ID" value="CAJ1942341.1"/>
    <property type="gene ID" value="gene-AYBTSS11_LOCUS10788"/>
</dbReference>
<evidence type="ECO:0000256" key="2">
    <source>
        <dbReference type="ARBA" id="ARBA00005484"/>
    </source>
</evidence>
<keyword evidence="8 9" id="KW-0472">Membrane</keyword>
<comment type="similarity">
    <text evidence="2">Belongs to the oligopeptide OPT transporter (TC 2.A.67.1) family.</text>
</comment>
<feature type="chain" id="PRO_5041713453" description="Oligopeptide transporter 7" evidence="10">
    <location>
        <begin position="19"/>
        <end position="460"/>
    </location>
</feature>
<evidence type="ECO:0000256" key="9">
    <source>
        <dbReference type="SAM" id="Phobius"/>
    </source>
</evidence>
<keyword evidence="6" id="KW-0653">Protein transport</keyword>
<dbReference type="NCBIfam" id="TIGR00728">
    <property type="entry name" value="OPT_sfam"/>
    <property type="match status" value="1"/>
</dbReference>
<dbReference type="GO" id="GO:0015031">
    <property type="term" value="P:protein transport"/>
    <property type="evidence" value="ECO:0007669"/>
    <property type="project" value="UniProtKB-KW"/>
</dbReference>
<keyword evidence="5" id="KW-0571">Peptide transport</keyword>
<dbReference type="InterPro" id="IPR004648">
    <property type="entry name" value="Oligpept_transpt"/>
</dbReference>
<evidence type="ECO:0000256" key="1">
    <source>
        <dbReference type="ARBA" id="ARBA00004141"/>
    </source>
</evidence>
<feature type="signal peptide" evidence="10">
    <location>
        <begin position="1"/>
        <end position="18"/>
    </location>
</feature>
<feature type="transmembrane region" description="Helical" evidence="9">
    <location>
        <begin position="253"/>
        <end position="275"/>
    </location>
</feature>
<evidence type="ECO:0000256" key="3">
    <source>
        <dbReference type="ARBA" id="ARBA00022448"/>
    </source>
</evidence>